<comment type="caution">
    <text evidence="1">The sequence shown here is derived from an EMBL/GenBank/DDBJ whole genome shotgun (WGS) entry which is preliminary data.</text>
</comment>
<name>A0ACC2ISW4_9PLEO</name>
<gene>
    <name evidence="1" type="ORF">OPT61_g697</name>
</gene>
<accession>A0ACC2ISW4</accession>
<keyword evidence="2" id="KW-1185">Reference proteome</keyword>
<evidence type="ECO:0000313" key="2">
    <source>
        <dbReference type="Proteomes" id="UP001153331"/>
    </source>
</evidence>
<dbReference type="EMBL" id="JAPHNI010000023">
    <property type="protein sequence ID" value="KAJ8118309.1"/>
    <property type="molecule type" value="Genomic_DNA"/>
</dbReference>
<organism evidence="1 2">
    <name type="scientific">Boeremia exigua</name>
    <dbReference type="NCBI Taxonomy" id="749465"/>
    <lineage>
        <taxon>Eukaryota</taxon>
        <taxon>Fungi</taxon>
        <taxon>Dikarya</taxon>
        <taxon>Ascomycota</taxon>
        <taxon>Pezizomycotina</taxon>
        <taxon>Dothideomycetes</taxon>
        <taxon>Pleosporomycetidae</taxon>
        <taxon>Pleosporales</taxon>
        <taxon>Pleosporineae</taxon>
        <taxon>Didymellaceae</taxon>
        <taxon>Boeremia</taxon>
    </lineage>
</organism>
<evidence type="ECO:0000313" key="1">
    <source>
        <dbReference type="EMBL" id="KAJ8118309.1"/>
    </source>
</evidence>
<protein>
    <submittedName>
        <fullName evidence="1">Uncharacterized protein</fullName>
    </submittedName>
</protein>
<sequence>MSLSLSRRASREQLEPDVGPDAHRCGQCELMPQEQTVSDYEDTSACSNARDAAGEARDPLESHSPSAVTSLLAEEHTKDPMRATTFPINNTPATLKPTFFSRWGSISWDVLVAFVPLLFLVVAVLCITLNGKQVTAFGQDIKAFTLLSPTVFPIIYAAILGKVLRRIARYKAERGSTIGTLEQLIGSQSVFSSIERQIGLRQVDLLGVAIITAWLLSPLAGQASLRLLSTTLSESAIETTVHYHKIESFGKSTMIDYHMEEYYWSSYAPLYMTTLQFARQTFNESRDSFGNVRIPDIRSLGADTKASPHSYDWFPVSDSDSHSYTSLFGNPVVGIPSSGNVTFTIESNYWETQCGTFTDEILFKNNGSIPGGVGAVLEIASPSFDLVAWPTKDGDTTERFTYVTRSSMEGLRYTTCTADFRIVESEVGCRAGICDVHKMRISSRDVKSFLIMKHRFLDTIETFRLLQRFFPGVDMGPGYAIHSKTSSLTEQWILDPSLQNILTNFMTGWAAAEVSNLSQEEFNRHFQIAVNIFWDSSLGFNYWAVNATSLDAIHDAKSDTPWTSIPALGTRYDGEKYVCNFTFAIFTIAISVLLFVAAVSSAILGFVTKVPDILGYVSTLARDDPYFGKSVTSHHSGLEAARALRDTRVVIGDVNKDSHVGHIAFATVEERPERVTMRRMYD</sequence>
<dbReference type="Proteomes" id="UP001153331">
    <property type="component" value="Unassembled WGS sequence"/>
</dbReference>
<reference evidence="1" key="1">
    <citation type="submission" date="2022-11" db="EMBL/GenBank/DDBJ databases">
        <title>Genome Sequence of Boeremia exigua.</title>
        <authorList>
            <person name="Buettner E."/>
        </authorList>
    </citation>
    <scope>NUCLEOTIDE SEQUENCE</scope>
    <source>
        <strain evidence="1">CU02</strain>
    </source>
</reference>
<proteinExistence type="predicted"/>